<dbReference type="OrthoDB" id="9180744at2"/>
<accession>A0A5C1Q057</accession>
<sequence length="114" mass="12253">MSNFKQFLAMSALTLAAALPMSGFAQTAMEPGKMDMSSQPATLTDGEVKKIDLDAGKITLKHGDIKHLDMPGMTMVFTAKDKSLLANLKPGDKVRFMVVHEGGKMVITSIQPAK</sequence>
<feature type="signal peptide" evidence="1">
    <location>
        <begin position="1"/>
        <end position="25"/>
    </location>
</feature>
<dbReference type="Proteomes" id="UP001549111">
    <property type="component" value="Unassembled WGS sequence"/>
</dbReference>
<organism evidence="3 4">
    <name type="scientific">Sphaerotilus sulfidivorans</name>
    <dbReference type="NCBI Taxonomy" id="639200"/>
    <lineage>
        <taxon>Bacteria</taxon>
        <taxon>Pseudomonadati</taxon>
        <taxon>Pseudomonadota</taxon>
        <taxon>Betaproteobacteria</taxon>
        <taxon>Burkholderiales</taxon>
        <taxon>Sphaerotilaceae</taxon>
        <taxon>Sphaerotilus</taxon>
    </lineage>
</organism>
<dbReference type="Pfam" id="PF11604">
    <property type="entry name" value="CusF_Ec"/>
    <property type="match status" value="1"/>
</dbReference>
<dbReference type="Gene3D" id="2.40.50.320">
    <property type="entry name" value="Copper binding periplasmic protein CusF"/>
    <property type="match status" value="1"/>
</dbReference>
<dbReference type="InterPro" id="IPR042230">
    <property type="entry name" value="CusF_sf"/>
</dbReference>
<dbReference type="EMBL" id="CP035708">
    <property type="protein sequence ID" value="QEN00034.1"/>
    <property type="molecule type" value="Genomic_DNA"/>
</dbReference>
<dbReference type="AlphaFoldDB" id="A0A5C1Q057"/>
<gene>
    <name evidence="2" type="ORF">ABIC99_003976</name>
    <name evidence="3" type="ORF">EWH46_04050</name>
</gene>
<protein>
    <submittedName>
        <fullName evidence="3">Copper-binding protein</fullName>
    </submittedName>
    <submittedName>
        <fullName evidence="2">Cu/Ag efflux protein CusF</fullName>
    </submittedName>
</protein>
<dbReference type="RefSeq" id="WP_149502780.1">
    <property type="nucleotide sequence ID" value="NZ_CP035708.1"/>
</dbReference>
<name>A0A5C1Q057_9BURK</name>
<dbReference type="InterPro" id="IPR021647">
    <property type="entry name" value="CusF_Ec"/>
</dbReference>
<feature type="chain" id="PRO_5044618753" evidence="1">
    <location>
        <begin position="26"/>
        <end position="114"/>
    </location>
</feature>
<evidence type="ECO:0000313" key="3">
    <source>
        <dbReference type="EMBL" id="QEN00034.1"/>
    </source>
</evidence>
<keyword evidence="1" id="KW-0732">Signal</keyword>
<dbReference type="Proteomes" id="UP000323522">
    <property type="component" value="Chromosome"/>
</dbReference>
<reference evidence="3 4" key="1">
    <citation type="submission" date="2019-02" db="EMBL/GenBank/DDBJ databases">
        <title>Complete Genome Sequence and Methylome Analysis of Sphaerotilus natans subsp. sulfidivorans D-507.</title>
        <authorList>
            <person name="Fomenkov A."/>
            <person name="Gridneva E."/>
            <person name="Smolyakov D."/>
            <person name="Dubinina G."/>
            <person name="Vincze T."/>
            <person name="Grabovich M."/>
            <person name="Roberts R.J."/>
        </authorList>
    </citation>
    <scope>NUCLEOTIDE SEQUENCE [LARGE SCALE GENOMIC DNA]</scope>
    <source>
        <strain evidence="3 4">D-507</strain>
    </source>
</reference>
<dbReference type="KEGG" id="snn:EWH46_04050"/>
<evidence type="ECO:0000313" key="5">
    <source>
        <dbReference type="Proteomes" id="UP001549111"/>
    </source>
</evidence>
<reference evidence="2 5" key="2">
    <citation type="submission" date="2024-06" db="EMBL/GenBank/DDBJ databases">
        <title>Genomic Encyclopedia of Type Strains, Phase IV (KMG-IV): sequencing the most valuable type-strain genomes for metagenomic binning, comparative biology and taxonomic classification.</title>
        <authorList>
            <person name="Goeker M."/>
        </authorList>
    </citation>
    <scope>NUCLEOTIDE SEQUENCE [LARGE SCALE GENOMIC DNA]</scope>
    <source>
        <strain evidence="2 5">D-501</strain>
    </source>
</reference>
<evidence type="ECO:0000313" key="4">
    <source>
        <dbReference type="Proteomes" id="UP000323522"/>
    </source>
</evidence>
<evidence type="ECO:0000256" key="1">
    <source>
        <dbReference type="SAM" id="SignalP"/>
    </source>
</evidence>
<dbReference type="EMBL" id="JBEPLS010000038">
    <property type="protein sequence ID" value="MET3606140.1"/>
    <property type="molecule type" value="Genomic_DNA"/>
</dbReference>
<evidence type="ECO:0000313" key="2">
    <source>
        <dbReference type="EMBL" id="MET3606140.1"/>
    </source>
</evidence>
<keyword evidence="5" id="KW-1185">Reference proteome</keyword>
<proteinExistence type="predicted"/>